<protein>
    <submittedName>
        <fullName evidence="2">Fmt: predicted methionyl-tRNA formyltranserase</fullName>
        <ecNumber evidence="2">2.1.2.9</ecNumber>
    </submittedName>
</protein>
<dbReference type="GO" id="GO:0004479">
    <property type="term" value="F:methionyl-tRNA formyltransferase activity"/>
    <property type="evidence" value="ECO:0007669"/>
    <property type="project" value="UniProtKB-EC"/>
</dbReference>
<dbReference type="Gene3D" id="3.40.50.12230">
    <property type="match status" value="1"/>
</dbReference>
<dbReference type="InterPro" id="IPR002376">
    <property type="entry name" value="Formyl_transf_N"/>
</dbReference>
<keyword evidence="2" id="KW-0808">Transferase</keyword>
<dbReference type="AlphaFoldDB" id="A0A2U3QDM0"/>
<evidence type="ECO:0000313" key="3">
    <source>
        <dbReference type="Proteomes" id="UP000245125"/>
    </source>
</evidence>
<dbReference type="Pfam" id="PF00551">
    <property type="entry name" value="Formyl_trans_N"/>
    <property type="match status" value="1"/>
</dbReference>
<dbReference type="SUPFAM" id="SSF53328">
    <property type="entry name" value="Formyltransferase"/>
    <property type="match status" value="1"/>
</dbReference>
<dbReference type="EMBL" id="OUUY01000001">
    <property type="protein sequence ID" value="SPP99503.1"/>
    <property type="molecule type" value="Genomic_DNA"/>
</dbReference>
<evidence type="ECO:0000313" key="2">
    <source>
        <dbReference type="EMBL" id="SPP99503.1"/>
    </source>
</evidence>
<gene>
    <name evidence="2" type="primary">fmt</name>
    <name evidence="2" type="ORF">NBG4_10037</name>
</gene>
<dbReference type="CDD" id="cd08369">
    <property type="entry name" value="FMT_core"/>
    <property type="match status" value="1"/>
</dbReference>
<feature type="domain" description="Formyl transferase N-terminal" evidence="1">
    <location>
        <begin position="106"/>
        <end position="223"/>
    </location>
</feature>
<sequence>MPLTLLFITQDDPFYVRIFFEEFLSAYPHKEEIKGVAMGEALGKKNTLALANQMYNFYGAAGFFRVGAKYALNKILRHIPASMAGNGGYSIGQLFKRYKIPVTHEADMRSSSFLDAVEKLNVDVIVSVAAPVIFREPLIRLAKKGCINIHNGKLPKYRGMLPNFWQMYYNEKTAGITVHEINPKIDDGRIILQRDVDILPSDTLDSLIKRTKRIGARVMIEALDAIRSDCVQYKENNAVEGSYFSFPTREDIREFKSRGKRLL</sequence>
<dbReference type="PANTHER" id="PTHR11138:SF5">
    <property type="entry name" value="METHIONYL-TRNA FORMYLTRANSFERASE, MITOCHONDRIAL"/>
    <property type="match status" value="1"/>
</dbReference>
<dbReference type="PANTHER" id="PTHR11138">
    <property type="entry name" value="METHIONYL-TRNA FORMYLTRANSFERASE"/>
    <property type="match status" value="1"/>
</dbReference>
<dbReference type="EC" id="2.1.2.9" evidence="2"/>
<keyword evidence="3" id="KW-1185">Reference proteome</keyword>
<dbReference type="InterPro" id="IPR036477">
    <property type="entry name" value="Formyl_transf_N_sf"/>
</dbReference>
<accession>A0A2U3QDM0</accession>
<proteinExistence type="predicted"/>
<dbReference type="GO" id="GO:0005829">
    <property type="term" value="C:cytosol"/>
    <property type="evidence" value="ECO:0007669"/>
    <property type="project" value="TreeGrafter"/>
</dbReference>
<evidence type="ECO:0000259" key="1">
    <source>
        <dbReference type="Pfam" id="PF00551"/>
    </source>
</evidence>
<name>A0A2U3QDM0_9BACT</name>
<reference evidence="3" key="1">
    <citation type="submission" date="2018-03" db="EMBL/GenBank/DDBJ databases">
        <authorList>
            <person name="Zecchin S."/>
        </authorList>
    </citation>
    <scope>NUCLEOTIDE SEQUENCE [LARGE SCALE GENOMIC DNA]</scope>
</reference>
<dbReference type="Proteomes" id="UP000245125">
    <property type="component" value="Unassembled WGS sequence"/>
</dbReference>
<dbReference type="OrthoDB" id="5405975at2"/>
<organism evidence="2 3">
    <name type="scientific">Candidatus Sulfobium mesophilum</name>
    <dbReference type="NCBI Taxonomy" id="2016548"/>
    <lineage>
        <taxon>Bacteria</taxon>
        <taxon>Pseudomonadati</taxon>
        <taxon>Nitrospirota</taxon>
        <taxon>Nitrospiria</taxon>
        <taxon>Nitrospirales</taxon>
        <taxon>Nitrospiraceae</taxon>
        <taxon>Candidatus Sulfobium</taxon>
    </lineage>
</organism>